<evidence type="ECO:0000313" key="2">
    <source>
        <dbReference type="EMBL" id="SDX22250.1"/>
    </source>
</evidence>
<name>A0A1H2ZXN2_THIRO</name>
<dbReference type="EMBL" id="FNNZ01000017">
    <property type="protein sequence ID" value="SDX22250.1"/>
    <property type="molecule type" value="Genomic_DNA"/>
</dbReference>
<dbReference type="AlphaFoldDB" id="A0A1H2ZXN2"/>
<gene>
    <name evidence="2" type="ORF">SAMN05421783_117104</name>
</gene>
<protein>
    <submittedName>
        <fullName evidence="2">Uncharacterized protein</fullName>
    </submittedName>
</protein>
<dbReference type="OrthoDB" id="9854696at2"/>
<feature type="coiled-coil region" evidence="1">
    <location>
        <begin position="62"/>
        <end position="89"/>
    </location>
</feature>
<proteinExistence type="predicted"/>
<dbReference type="RefSeq" id="WP_093034915.1">
    <property type="nucleotide sequence ID" value="NZ_FNNZ01000017.1"/>
</dbReference>
<keyword evidence="1" id="KW-0175">Coiled coil</keyword>
<sequence>MNRKALLEEIRRRNHAHLPALLAALARVRAGIRLTRADHEAVIDGIETGSASLALEKPDRAVRALAARILDLCKEIDSAEEQLMRVSRLG</sequence>
<keyword evidence="3" id="KW-1185">Reference proteome</keyword>
<dbReference type="Proteomes" id="UP000198816">
    <property type="component" value="Unassembled WGS sequence"/>
</dbReference>
<evidence type="ECO:0000313" key="3">
    <source>
        <dbReference type="Proteomes" id="UP000198816"/>
    </source>
</evidence>
<organism evidence="2 3">
    <name type="scientific">Thiocapsa roseopersicina</name>
    <dbReference type="NCBI Taxonomy" id="1058"/>
    <lineage>
        <taxon>Bacteria</taxon>
        <taxon>Pseudomonadati</taxon>
        <taxon>Pseudomonadota</taxon>
        <taxon>Gammaproteobacteria</taxon>
        <taxon>Chromatiales</taxon>
        <taxon>Chromatiaceae</taxon>
        <taxon>Thiocapsa</taxon>
    </lineage>
</organism>
<accession>A0A1H2ZXN2</accession>
<evidence type="ECO:0000256" key="1">
    <source>
        <dbReference type="SAM" id="Coils"/>
    </source>
</evidence>
<reference evidence="3" key="1">
    <citation type="submission" date="2016-10" db="EMBL/GenBank/DDBJ databases">
        <authorList>
            <person name="Varghese N."/>
            <person name="Submissions S."/>
        </authorList>
    </citation>
    <scope>NUCLEOTIDE SEQUENCE [LARGE SCALE GENOMIC DNA]</scope>
    <source>
        <strain evidence="3">DSM 217</strain>
    </source>
</reference>